<name>A0ABS5KGT3_9ACTN</name>
<organism evidence="1 2">
    <name type="scientific">Catenulispora pinistramenti</name>
    <dbReference type="NCBI Taxonomy" id="2705254"/>
    <lineage>
        <taxon>Bacteria</taxon>
        <taxon>Bacillati</taxon>
        <taxon>Actinomycetota</taxon>
        <taxon>Actinomycetes</taxon>
        <taxon>Catenulisporales</taxon>
        <taxon>Catenulisporaceae</taxon>
        <taxon>Catenulispora</taxon>
    </lineage>
</organism>
<accession>A0ABS5KGT3</accession>
<proteinExistence type="predicted"/>
<dbReference type="RefSeq" id="WP_212007185.1">
    <property type="nucleotide sequence ID" value="NZ_JAAFYZ010000003.1"/>
</dbReference>
<evidence type="ECO:0000313" key="2">
    <source>
        <dbReference type="Proteomes" id="UP000730482"/>
    </source>
</evidence>
<sequence>MTTTSSGAADRITARDARMLRLIAEHRVLTSSQLTTAFFNHSSKARLRIGILREAELIETFRPPGGDSVLHCVATAKALKLLGVSRSAMPPAGKTQAATAAALRPDLGHLRGVNEFFCQLIARSRRIRGAALEEWRSEWTTAALFPARVRPDGFARWRVGEQWCEFFFEYDTGSEPLHRLVAKLNGYDDLMHTADTCCPVLFWLPNARREQHVHQALGAANAEVPFATAAGDPEQADVAGSVWRPVFADRRLTLAELGAAACAHLGVPHQPHAL</sequence>
<protein>
    <submittedName>
        <fullName evidence="1">Replication-relaxation family protein</fullName>
    </submittedName>
</protein>
<dbReference type="Proteomes" id="UP000730482">
    <property type="component" value="Unassembled WGS sequence"/>
</dbReference>
<dbReference type="EMBL" id="JAAFYZ010000003">
    <property type="protein sequence ID" value="MBS2545521.1"/>
    <property type="molecule type" value="Genomic_DNA"/>
</dbReference>
<dbReference type="InterPro" id="IPR025855">
    <property type="entry name" value="Replic_Relax"/>
</dbReference>
<evidence type="ECO:0000313" key="1">
    <source>
        <dbReference type="EMBL" id="MBS2545521.1"/>
    </source>
</evidence>
<comment type="caution">
    <text evidence="1">The sequence shown here is derived from an EMBL/GenBank/DDBJ whole genome shotgun (WGS) entry which is preliminary data.</text>
</comment>
<keyword evidence="2" id="KW-1185">Reference proteome</keyword>
<gene>
    <name evidence="1" type="ORF">KGQ19_01425</name>
</gene>
<dbReference type="Pfam" id="PF13814">
    <property type="entry name" value="Replic_Relax"/>
    <property type="match status" value="1"/>
</dbReference>
<reference evidence="1 2" key="1">
    <citation type="submission" date="2020-02" db="EMBL/GenBank/DDBJ databases">
        <title>Acidophilic actinobacteria isolated from forest soil.</title>
        <authorList>
            <person name="Golinska P."/>
        </authorList>
    </citation>
    <scope>NUCLEOTIDE SEQUENCE [LARGE SCALE GENOMIC DNA]</scope>
    <source>
        <strain evidence="1 2">NL8</strain>
    </source>
</reference>